<evidence type="ECO:0000313" key="1">
    <source>
        <dbReference type="EMBL" id="MBC5841604.1"/>
    </source>
</evidence>
<organism evidence="1 2">
    <name type="scientific">Flavobacterium kayseriense</name>
    <dbReference type="NCBI Taxonomy" id="2764714"/>
    <lineage>
        <taxon>Bacteria</taxon>
        <taxon>Pseudomonadati</taxon>
        <taxon>Bacteroidota</taxon>
        <taxon>Flavobacteriia</taxon>
        <taxon>Flavobacteriales</taxon>
        <taxon>Flavobacteriaceae</taxon>
        <taxon>Flavobacterium</taxon>
    </lineage>
</organism>
<name>A0ABR7J7T8_9FLAO</name>
<gene>
    <name evidence="1" type="ORF">H8R23_09310</name>
</gene>
<dbReference type="EMBL" id="JACRUJ010000003">
    <property type="protein sequence ID" value="MBC5841604.1"/>
    <property type="molecule type" value="Genomic_DNA"/>
</dbReference>
<accession>A0ABR7J7T8</accession>
<reference evidence="1 2" key="1">
    <citation type="submission" date="2020-08" db="EMBL/GenBank/DDBJ databases">
        <title>Description of novel Flavobacterium F-380 isolate.</title>
        <authorList>
            <person name="Saticioglu I.B."/>
            <person name="Duman M."/>
            <person name="Altun S."/>
        </authorList>
    </citation>
    <scope>NUCLEOTIDE SEQUENCE [LARGE SCALE GENOMIC DNA]</scope>
    <source>
        <strain evidence="1 2">F-380</strain>
    </source>
</reference>
<evidence type="ECO:0000313" key="2">
    <source>
        <dbReference type="Proteomes" id="UP000629963"/>
    </source>
</evidence>
<proteinExistence type="predicted"/>
<keyword evidence="2" id="KW-1185">Reference proteome</keyword>
<dbReference type="Proteomes" id="UP000629963">
    <property type="component" value="Unassembled WGS sequence"/>
</dbReference>
<sequence>MEENNSIKLLEEWSQLSGIKIDKMSVVIVNFYIKPKTEPNGSCIDYYTNDYAYKRFIKKNKNIVQFFITEQSYFYNRKNVLEDKNDEIKKLLFEKAKSCGNYIIIKPTGEFIRKLGEYRQDEIPKLIRQ</sequence>
<comment type="caution">
    <text evidence="1">The sequence shown here is derived from an EMBL/GenBank/DDBJ whole genome shotgun (WGS) entry which is preliminary data.</text>
</comment>
<dbReference type="RefSeq" id="WP_187016529.1">
    <property type="nucleotide sequence ID" value="NZ_JACRUJ010000003.1"/>
</dbReference>
<protein>
    <submittedName>
        <fullName evidence="1">Uncharacterized protein</fullName>
    </submittedName>
</protein>